<evidence type="ECO:0000313" key="5">
    <source>
        <dbReference type="Proteomes" id="UP001174909"/>
    </source>
</evidence>
<sequence>MAPGLMSLEEESHILVLFNLHRATEYELQLHPGHNPANPLRGVFATRSQYRPNAIAATVAEIVSVEDNVINVTGLDAQDGSPVLDIKPHRATFDGAAG</sequence>
<organism evidence="4 5">
    <name type="scientific">Geodia barretti</name>
    <name type="common">Barrett's horny sponge</name>
    <dbReference type="NCBI Taxonomy" id="519541"/>
    <lineage>
        <taxon>Eukaryota</taxon>
        <taxon>Metazoa</taxon>
        <taxon>Porifera</taxon>
        <taxon>Demospongiae</taxon>
        <taxon>Heteroscleromorpha</taxon>
        <taxon>Tetractinellida</taxon>
        <taxon>Astrophorina</taxon>
        <taxon>Geodiidae</taxon>
        <taxon>Geodia</taxon>
    </lineage>
</organism>
<protein>
    <submittedName>
        <fullName evidence="4">Probable S-adenosyl-L-methionine-binding protein AF_0433</fullName>
    </submittedName>
</protein>
<dbReference type="InterPro" id="IPR036413">
    <property type="entry name" value="YaeB-like_sf"/>
</dbReference>
<evidence type="ECO:0000259" key="3">
    <source>
        <dbReference type="PROSITE" id="PS51668"/>
    </source>
</evidence>
<dbReference type="AlphaFoldDB" id="A0AA35TXV0"/>
<evidence type="ECO:0000256" key="1">
    <source>
        <dbReference type="ARBA" id="ARBA00022691"/>
    </source>
</evidence>
<dbReference type="CDD" id="cd09281">
    <property type="entry name" value="UPF0066"/>
    <property type="match status" value="1"/>
</dbReference>
<keyword evidence="5" id="KW-1185">Reference proteome</keyword>
<accession>A0AA35TXV0</accession>
<dbReference type="Pfam" id="PF01980">
    <property type="entry name" value="TrmO_N"/>
    <property type="match status" value="1"/>
</dbReference>
<evidence type="ECO:0000256" key="2">
    <source>
        <dbReference type="ARBA" id="ARBA00033753"/>
    </source>
</evidence>
<comment type="caution">
    <text evidence="4">The sequence shown here is derived from an EMBL/GenBank/DDBJ whole genome shotgun (WGS) entry which is preliminary data.</text>
</comment>
<dbReference type="InterPro" id="IPR023368">
    <property type="entry name" value="UPF0066_cons_site"/>
</dbReference>
<dbReference type="PROSITE" id="PS01318">
    <property type="entry name" value="TSAA_1"/>
    <property type="match status" value="1"/>
</dbReference>
<feature type="domain" description="TsaA-like" evidence="3">
    <location>
        <begin position="1"/>
        <end position="98"/>
    </location>
</feature>
<reference evidence="4" key="1">
    <citation type="submission" date="2023-03" db="EMBL/GenBank/DDBJ databases">
        <authorList>
            <person name="Steffen K."/>
            <person name="Cardenas P."/>
        </authorList>
    </citation>
    <scope>NUCLEOTIDE SEQUENCE</scope>
</reference>
<dbReference type="SUPFAM" id="SSF118196">
    <property type="entry name" value="YaeB-like"/>
    <property type="match status" value="1"/>
</dbReference>
<gene>
    <name evidence="4" type="ORF">GBAR_LOCUS30787</name>
</gene>
<dbReference type="InterPro" id="IPR040372">
    <property type="entry name" value="YaeB-like"/>
</dbReference>
<dbReference type="PANTHER" id="PTHR12818:SF0">
    <property type="entry name" value="TRNA (ADENINE(37)-N6)-METHYLTRANSFERASE"/>
    <property type="match status" value="1"/>
</dbReference>
<name>A0AA35TXV0_GEOBA</name>
<dbReference type="PANTHER" id="PTHR12818">
    <property type="entry name" value="TRNA (ADENINE(37)-N6)-METHYLTRANSFERASE"/>
    <property type="match status" value="1"/>
</dbReference>
<dbReference type="Gene3D" id="2.40.30.70">
    <property type="entry name" value="YaeB-like"/>
    <property type="match status" value="1"/>
</dbReference>
<comment type="similarity">
    <text evidence="2">Belongs to the tRNA methyltransferase O family.</text>
</comment>
<proteinExistence type="inferred from homology"/>
<dbReference type="Proteomes" id="UP001174909">
    <property type="component" value="Unassembled WGS sequence"/>
</dbReference>
<dbReference type="InterPro" id="IPR036414">
    <property type="entry name" value="YaeB_N_sf"/>
</dbReference>
<keyword evidence="1" id="KW-0949">S-adenosyl-L-methionine</keyword>
<dbReference type="InterPro" id="IPR023370">
    <property type="entry name" value="TrmO-like_N"/>
</dbReference>
<evidence type="ECO:0000313" key="4">
    <source>
        <dbReference type="EMBL" id="CAI8056490.1"/>
    </source>
</evidence>
<dbReference type="PROSITE" id="PS51668">
    <property type="entry name" value="TSAA_2"/>
    <property type="match status" value="1"/>
</dbReference>
<dbReference type="EMBL" id="CASHTH010004362">
    <property type="protein sequence ID" value="CAI8056490.1"/>
    <property type="molecule type" value="Genomic_DNA"/>
</dbReference>